<dbReference type="Proteomes" id="UP000606786">
    <property type="component" value="Unassembled WGS sequence"/>
</dbReference>
<accession>A0A811U6H1</accession>
<feature type="compositionally biased region" description="Acidic residues" evidence="1">
    <location>
        <begin position="114"/>
        <end position="128"/>
    </location>
</feature>
<keyword evidence="3" id="KW-1185">Reference proteome</keyword>
<dbReference type="AlphaFoldDB" id="A0A811U6H1"/>
<dbReference type="EMBL" id="CAJHJT010000001">
    <property type="protein sequence ID" value="CAD6994842.1"/>
    <property type="molecule type" value="Genomic_DNA"/>
</dbReference>
<reference evidence="2" key="1">
    <citation type="submission" date="2020-11" db="EMBL/GenBank/DDBJ databases">
        <authorList>
            <person name="Whitehead M."/>
        </authorList>
    </citation>
    <scope>NUCLEOTIDE SEQUENCE</scope>
    <source>
        <strain evidence="2">EGII</strain>
    </source>
</reference>
<gene>
    <name evidence="2" type="ORF">CCAP1982_LOCUS3577</name>
</gene>
<comment type="caution">
    <text evidence="2">The sequence shown here is derived from an EMBL/GenBank/DDBJ whole genome shotgun (WGS) entry which is preliminary data.</text>
</comment>
<protein>
    <submittedName>
        <fullName evidence="2">(Mediterranean fruit fly) hypothetical protein</fullName>
    </submittedName>
</protein>
<evidence type="ECO:0000256" key="1">
    <source>
        <dbReference type="SAM" id="MobiDB-lite"/>
    </source>
</evidence>
<sequence>MRFKNGKLCTVRYKDFDSMIRVIIPKGQRLNLKYCIAITKYGGGNAYALILYSTFFYRTEMEKRIEEAAPAGQQLQELGMRLRCDDTGSENDDMLEEDRLMLDRSPDELGSNGNDDDLGDSDTDDDLMGETTDGERIIYPWMKKFMWRELSTVLIKLENDDHIVSRQLSSHKPQVVANYSS</sequence>
<name>A0A811U6H1_CERCA</name>
<dbReference type="OrthoDB" id="6159439at2759"/>
<evidence type="ECO:0000313" key="3">
    <source>
        <dbReference type="Proteomes" id="UP000606786"/>
    </source>
</evidence>
<proteinExistence type="predicted"/>
<evidence type="ECO:0000313" key="2">
    <source>
        <dbReference type="EMBL" id="CAD6994842.1"/>
    </source>
</evidence>
<organism evidence="2 3">
    <name type="scientific">Ceratitis capitata</name>
    <name type="common">Mediterranean fruit fly</name>
    <name type="synonym">Tephritis capitata</name>
    <dbReference type="NCBI Taxonomy" id="7213"/>
    <lineage>
        <taxon>Eukaryota</taxon>
        <taxon>Metazoa</taxon>
        <taxon>Ecdysozoa</taxon>
        <taxon>Arthropoda</taxon>
        <taxon>Hexapoda</taxon>
        <taxon>Insecta</taxon>
        <taxon>Pterygota</taxon>
        <taxon>Neoptera</taxon>
        <taxon>Endopterygota</taxon>
        <taxon>Diptera</taxon>
        <taxon>Brachycera</taxon>
        <taxon>Muscomorpha</taxon>
        <taxon>Tephritoidea</taxon>
        <taxon>Tephritidae</taxon>
        <taxon>Ceratitis</taxon>
        <taxon>Ceratitis</taxon>
    </lineage>
</organism>
<feature type="region of interest" description="Disordered" evidence="1">
    <location>
        <begin position="104"/>
        <end position="130"/>
    </location>
</feature>